<dbReference type="RefSeq" id="WP_204201951.1">
    <property type="nucleotide sequence ID" value="NZ_JAFELM010000013.1"/>
</dbReference>
<accession>A0ABS2DDN5</accession>
<sequence length="162" mass="18751">MLKMYSPSTEGTIKLMFTIFILVLTIGSVIHLLNQASYENWMIFFKMSSLYVGVCLLIFLSIKSQRIILRSNKLIFIQLGFTRYSIPLEMIKEVRKGKLNGSPIMEVETHISGHLCIARLPYFPFEKDWDEILGVIKETCGHEVIGEMTLVRNKGEIRTWME</sequence>
<keyword evidence="1" id="KW-0472">Membrane</keyword>
<evidence type="ECO:0000256" key="1">
    <source>
        <dbReference type="SAM" id="Phobius"/>
    </source>
</evidence>
<evidence type="ECO:0000313" key="2">
    <source>
        <dbReference type="EMBL" id="MBM6616564.1"/>
    </source>
</evidence>
<proteinExistence type="predicted"/>
<gene>
    <name evidence="2" type="ORF">JR050_02560</name>
</gene>
<evidence type="ECO:0000313" key="3">
    <source>
        <dbReference type="Proteomes" id="UP001518925"/>
    </source>
</evidence>
<keyword evidence="1" id="KW-0812">Transmembrane</keyword>
<name>A0ABS2DDN5_9BACI</name>
<evidence type="ECO:0008006" key="4">
    <source>
        <dbReference type="Google" id="ProtNLM"/>
    </source>
</evidence>
<feature type="transmembrane region" description="Helical" evidence="1">
    <location>
        <begin position="12"/>
        <end position="31"/>
    </location>
</feature>
<reference evidence="2 3" key="1">
    <citation type="submission" date="2021-02" db="EMBL/GenBank/DDBJ databases">
        <title>Bacillus sp. RD4P76, an endophyte from a halophyte.</title>
        <authorList>
            <person name="Sun J.-Q."/>
        </authorList>
    </citation>
    <scope>NUCLEOTIDE SEQUENCE [LARGE SCALE GENOMIC DNA]</scope>
    <source>
        <strain evidence="2 3">RD4P76</strain>
    </source>
</reference>
<dbReference type="Proteomes" id="UP001518925">
    <property type="component" value="Unassembled WGS sequence"/>
</dbReference>
<keyword evidence="3" id="KW-1185">Reference proteome</keyword>
<dbReference type="EMBL" id="JAFELM010000013">
    <property type="protein sequence ID" value="MBM6616564.1"/>
    <property type="molecule type" value="Genomic_DNA"/>
</dbReference>
<organism evidence="2 3">
    <name type="scientific">Bacillus suaedaesalsae</name>
    <dbReference type="NCBI Taxonomy" id="2810349"/>
    <lineage>
        <taxon>Bacteria</taxon>
        <taxon>Bacillati</taxon>
        <taxon>Bacillota</taxon>
        <taxon>Bacilli</taxon>
        <taxon>Bacillales</taxon>
        <taxon>Bacillaceae</taxon>
        <taxon>Bacillus</taxon>
    </lineage>
</organism>
<keyword evidence="1" id="KW-1133">Transmembrane helix</keyword>
<feature type="transmembrane region" description="Helical" evidence="1">
    <location>
        <begin position="43"/>
        <end position="62"/>
    </location>
</feature>
<protein>
    <recommendedName>
        <fullName evidence="4">DUF304 domain-containing protein</fullName>
    </recommendedName>
</protein>
<comment type="caution">
    <text evidence="2">The sequence shown here is derived from an EMBL/GenBank/DDBJ whole genome shotgun (WGS) entry which is preliminary data.</text>
</comment>